<evidence type="ECO:0000313" key="2">
    <source>
        <dbReference type="Proteomes" id="UP000183107"/>
    </source>
</evidence>
<dbReference type="Proteomes" id="UP000183107">
    <property type="component" value="Unassembled WGS sequence"/>
</dbReference>
<evidence type="ECO:0000313" key="1">
    <source>
        <dbReference type="EMBL" id="SFN74069.1"/>
    </source>
</evidence>
<reference evidence="2" key="1">
    <citation type="submission" date="2016-10" db="EMBL/GenBank/DDBJ databases">
        <authorList>
            <person name="Varghese N."/>
        </authorList>
    </citation>
    <scope>NUCLEOTIDE SEQUENCE [LARGE SCALE GENOMIC DNA]</scope>
    <source>
        <strain evidence="2">Nsp8</strain>
    </source>
</reference>
<proteinExistence type="predicted"/>
<protein>
    <submittedName>
        <fullName evidence="1">Uncharacterized protein</fullName>
    </submittedName>
</protein>
<sequence>MCGRFEQPEDVMHSDVECGYWDDGQTLKIRTYGLNPNFFMADNIDCLDAS</sequence>
<dbReference type="EMBL" id="FOVJ01000003">
    <property type="protein sequence ID" value="SFN74069.1"/>
    <property type="molecule type" value="Genomic_DNA"/>
</dbReference>
<dbReference type="AlphaFoldDB" id="A0A1I5BHN4"/>
<accession>A0A1I5BHN4</accession>
<organism evidence="1 2">
    <name type="scientific">Nitrosospira briensis</name>
    <dbReference type="NCBI Taxonomy" id="35799"/>
    <lineage>
        <taxon>Bacteria</taxon>
        <taxon>Pseudomonadati</taxon>
        <taxon>Pseudomonadota</taxon>
        <taxon>Betaproteobacteria</taxon>
        <taxon>Nitrosomonadales</taxon>
        <taxon>Nitrosomonadaceae</taxon>
        <taxon>Nitrosospira</taxon>
    </lineage>
</organism>
<name>A0A1I5BHN4_9PROT</name>
<keyword evidence="2" id="KW-1185">Reference proteome</keyword>
<gene>
    <name evidence="1" type="ORF">SAMN05216386_1672</name>
</gene>